<evidence type="ECO:0000256" key="1">
    <source>
        <dbReference type="ARBA" id="ARBA00007358"/>
    </source>
</evidence>
<dbReference type="Gene3D" id="3.40.50.1970">
    <property type="match status" value="1"/>
</dbReference>
<dbReference type="AlphaFoldDB" id="A0A7K1KPQ5"/>
<dbReference type="GO" id="GO:0046872">
    <property type="term" value="F:metal ion binding"/>
    <property type="evidence" value="ECO:0007669"/>
    <property type="project" value="InterPro"/>
</dbReference>
<feature type="domain" description="Fe-containing alcohol dehydrogenase-like C-terminal" evidence="4">
    <location>
        <begin position="189"/>
        <end position="380"/>
    </location>
</feature>
<dbReference type="RefSeq" id="WP_155934466.1">
    <property type="nucleotide sequence ID" value="NZ_WODC01000005.1"/>
</dbReference>
<dbReference type="GO" id="GO:0004022">
    <property type="term" value="F:alcohol dehydrogenase (NAD+) activity"/>
    <property type="evidence" value="ECO:0007669"/>
    <property type="project" value="TreeGrafter"/>
</dbReference>
<evidence type="ECO:0000313" key="5">
    <source>
        <dbReference type="EMBL" id="MUM77882.1"/>
    </source>
</evidence>
<name>A0A7K1KPQ5_9BACT</name>
<proteinExistence type="inferred from homology"/>
<keyword evidence="6" id="KW-1185">Reference proteome</keyword>
<dbReference type="SUPFAM" id="SSF56796">
    <property type="entry name" value="Dehydroquinate synthase-like"/>
    <property type="match status" value="1"/>
</dbReference>
<evidence type="ECO:0000313" key="6">
    <source>
        <dbReference type="Proteomes" id="UP000461162"/>
    </source>
</evidence>
<dbReference type="PANTHER" id="PTHR11496:SF102">
    <property type="entry name" value="ALCOHOL DEHYDROGENASE 4"/>
    <property type="match status" value="1"/>
</dbReference>
<dbReference type="InterPro" id="IPR039697">
    <property type="entry name" value="Alcohol_dehydrogenase_Fe"/>
</dbReference>
<keyword evidence="2" id="KW-0560">Oxidoreductase</keyword>
<evidence type="ECO:0000256" key="2">
    <source>
        <dbReference type="ARBA" id="ARBA00023002"/>
    </source>
</evidence>
<comment type="similarity">
    <text evidence="1">Belongs to the iron-containing alcohol dehydrogenase family.</text>
</comment>
<evidence type="ECO:0000259" key="4">
    <source>
        <dbReference type="Pfam" id="PF25137"/>
    </source>
</evidence>
<dbReference type="EMBL" id="WODC01000005">
    <property type="protein sequence ID" value="MUM77882.1"/>
    <property type="molecule type" value="Genomic_DNA"/>
</dbReference>
<dbReference type="Proteomes" id="UP000461162">
    <property type="component" value="Unassembled WGS sequence"/>
</dbReference>
<reference evidence="5 6" key="1">
    <citation type="submission" date="2019-11" db="EMBL/GenBank/DDBJ databases">
        <title>Pseudodesulfovibrio alkaliphilus, sp. nov., an alkaliphilic sulfate-reducing bacteria from mud volcano of Taman peninsula, Russia.</title>
        <authorList>
            <person name="Frolova A."/>
            <person name="Merkel A.Y."/>
            <person name="Slobodkin A.I."/>
        </authorList>
    </citation>
    <scope>NUCLEOTIDE SEQUENCE [LARGE SCALE GENOMIC DNA]</scope>
    <source>
        <strain evidence="5 6">F-1</strain>
    </source>
</reference>
<dbReference type="Gene3D" id="1.20.1090.10">
    <property type="entry name" value="Dehydroquinate synthase-like - alpha domain"/>
    <property type="match status" value="1"/>
</dbReference>
<dbReference type="PANTHER" id="PTHR11496">
    <property type="entry name" value="ALCOHOL DEHYDROGENASE"/>
    <property type="match status" value="1"/>
</dbReference>
<accession>A0A7K1KPQ5</accession>
<dbReference type="Pfam" id="PF25137">
    <property type="entry name" value="ADH_Fe_C"/>
    <property type="match status" value="1"/>
</dbReference>
<dbReference type="InterPro" id="IPR001670">
    <property type="entry name" value="ADH_Fe/GldA"/>
</dbReference>
<dbReference type="InterPro" id="IPR056798">
    <property type="entry name" value="ADH_Fe_C"/>
</dbReference>
<evidence type="ECO:0000259" key="3">
    <source>
        <dbReference type="Pfam" id="PF00465"/>
    </source>
</evidence>
<feature type="domain" description="Alcohol dehydrogenase iron-type/glycerol dehydrogenase GldA" evidence="3">
    <location>
        <begin position="10"/>
        <end position="176"/>
    </location>
</feature>
<sequence length="380" mass="40910">MLSTKFAIPDVIFGRGAITHLAQCAKRVGAQRVFFVSDKGVEDAGWVGLVKGILRANGLECVYFNDVNSNPRDTQVQQGVEAYREGECDVVVAIGGGSPMDAAKGIATIVGNGGEIRDYEGANRIMRPLPPMIFIPSTAGSSSDISQFCIITDIKRRVKMSIISRSLVPGISIIDPQLLVTQDRSLILASGIDALAHAIESYVSRLASPFTELHARNAIRLIIDNLIPAAEDKDIQALEQLSIASTSAGMSFSNAGLGDLHALAHALGGVCDVLHGWVHPTLLPSVMRYNMPSCMAKMGDIGRLIALTDTASDREAAHMGIERLERLFGELNLNTKLRELVPEKSDLEQICATATYDACHLTNPRPASAEDLMSICEEAW</sequence>
<gene>
    <name evidence="5" type="ORF">GKC30_09570</name>
</gene>
<comment type="caution">
    <text evidence="5">The sequence shown here is derived from an EMBL/GenBank/DDBJ whole genome shotgun (WGS) entry which is preliminary data.</text>
</comment>
<organism evidence="5 6">
    <name type="scientific">Pseudodesulfovibrio alkaliphilus</name>
    <dbReference type="NCBI Taxonomy" id="2661613"/>
    <lineage>
        <taxon>Bacteria</taxon>
        <taxon>Pseudomonadati</taxon>
        <taxon>Thermodesulfobacteriota</taxon>
        <taxon>Desulfovibrionia</taxon>
        <taxon>Desulfovibrionales</taxon>
        <taxon>Desulfovibrionaceae</taxon>
    </lineage>
</organism>
<protein>
    <submittedName>
        <fullName evidence="5">Iron-containing alcohol dehydrogenase</fullName>
    </submittedName>
</protein>
<dbReference type="Pfam" id="PF00465">
    <property type="entry name" value="Fe-ADH"/>
    <property type="match status" value="1"/>
</dbReference>
<dbReference type="FunFam" id="3.40.50.1970:FF:000003">
    <property type="entry name" value="Alcohol dehydrogenase, iron-containing"/>
    <property type="match status" value="1"/>
</dbReference>